<evidence type="ECO:0000313" key="1">
    <source>
        <dbReference type="EMBL" id="KAF7840840.1"/>
    </source>
</evidence>
<organism evidence="1 2">
    <name type="scientific">Senna tora</name>
    <dbReference type="NCBI Taxonomy" id="362788"/>
    <lineage>
        <taxon>Eukaryota</taxon>
        <taxon>Viridiplantae</taxon>
        <taxon>Streptophyta</taxon>
        <taxon>Embryophyta</taxon>
        <taxon>Tracheophyta</taxon>
        <taxon>Spermatophyta</taxon>
        <taxon>Magnoliopsida</taxon>
        <taxon>eudicotyledons</taxon>
        <taxon>Gunneridae</taxon>
        <taxon>Pentapetalae</taxon>
        <taxon>rosids</taxon>
        <taxon>fabids</taxon>
        <taxon>Fabales</taxon>
        <taxon>Fabaceae</taxon>
        <taxon>Caesalpinioideae</taxon>
        <taxon>Cassia clade</taxon>
        <taxon>Senna</taxon>
    </lineage>
</organism>
<gene>
    <name evidence="1" type="ORF">G2W53_003138</name>
</gene>
<sequence length="32" mass="3471">MALAPQFTVSGLDNLNLANLDFKHRKISCGVP</sequence>
<keyword evidence="2" id="KW-1185">Reference proteome</keyword>
<dbReference type="Proteomes" id="UP000634136">
    <property type="component" value="Unassembled WGS sequence"/>
</dbReference>
<dbReference type="EMBL" id="JAAIUW010000002">
    <property type="protein sequence ID" value="KAF7840840.1"/>
    <property type="molecule type" value="Genomic_DNA"/>
</dbReference>
<dbReference type="AlphaFoldDB" id="A0A835CI55"/>
<protein>
    <submittedName>
        <fullName evidence="1">Uncharacterized protein</fullName>
    </submittedName>
</protein>
<evidence type="ECO:0000313" key="2">
    <source>
        <dbReference type="Proteomes" id="UP000634136"/>
    </source>
</evidence>
<name>A0A835CI55_9FABA</name>
<comment type="caution">
    <text evidence="1">The sequence shown here is derived from an EMBL/GenBank/DDBJ whole genome shotgun (WGS) entry which is preliminary data.</text>
</comment>
<accession>A0A835CI55</accession>
<proteinExistence type="predicted"/>
<reference evidence="1" key="1">
    <citation type="submission" date="2020-09" db="EMBL/GenBank/DDBJ databases">
        <title>Genome-Enabled Discovery of Anthraquinone Biosynthesis in Senna tora.</title>
        <authorList>
            <person name="Kang S.-H."/>
            <person name="Pandey R.P."/>
            <person name="Lee C.-M."/>
            <person name="Sim J.-S."/>
            <person name="Jeong J.-T."/>
            <person name="Choi B.-S."/>
            <person name="Jung M."/>
            <person name="Ginzburg D."/>
            <person name="Zhao K."/>
            <person name="Won S.Y."/>
            <person name="Oh T.-J."/>
            <person name="Yu Y."/>
            <person name="Kim N.-H."/>
            <person name="Lee O.R."/>
            <person name="Lee T.-H."/>
            <person name="Bashyal P."/>
            <person name="Kim T.-S."/>
            <person name="Lee W.-H."/>
            <person name="Kawkins C."/>
            <person name="Kim C.-K."/>
            <person name="Kim J.S."/>
            <person name="Ahn B.O."/>
            <person name="Rhee S.Y."/>
            <person name="Sohng J.K."/>
        </authorList>
    </citation>
    <scope>NUCLEOTIDE SEQUENCE</scope>
    <source>
        <tissue evidence="1">Leaf</tissue>
    </source>
</reference>